<evidence type="ECO:0000256" key="4">
    <source>
        <dbReference type="ARBA" id="ARBA00023172"/>
    </source>
</evidence>
<dbReference type="InterPro" id="IPR011010">
    <property type="entry name" value="DNA_brk_join_enz"/>
</dbReference>
<keyword evidence="2" id="KW-0229">DNA integration</keyword>
<dbReference type="Pfam" id="PF00589">
    <property type="entry name" value="Phage_integrase"/>
    <property type="match status" value="1"/>
</dbReference>
<dbReference type="Gene3D" id="3.30.160.390">
    <property type="entry name" value="Integrase, DNA-binding domain"/>
    <property type="match status" value="1"/>
</dbReference>
<accession>A0ABV3R5G7</accession>
<name>A0ABV3R5G7_9HYPH</name>
<sequence length="413" mass="44451">MPKLTKSVVDDSKPRDKQFTVWCSDLKGFGLFVNPKGTKTYFVDYRAGTTRRRMTIGRHGPLTTEEARKLAIKTLGSTVQGEDPQLERKTRRSSLTVSELCDSYFAAADKGLVIGRKGQPKKARTLSADNSMVEAHVKPLLGRKLVIDLRRADVVKFIRDVQSGKTAKAKEPSGKLRGRVRVSGGPGSAVRAVAALGTILSYAVGEGVIDINPTFGVKKPAAGKKDRRLTPDEYKAFGKVVETGLTSPSWQGPAMLKLAALTGCRIGEVENLQWSEVDLENSLLVLADSKTGKSVRPLGTPAKTLLARVHAHAREGNPYVFPAARLDDMPYAGVKRSYRGLFKAAGLDGVTPHVLRHSFASVGADLGFTDSTIGACLGHGGQGITSRYTHRLDSVLIAAADKIAGEVERQMGC</sequence>
<dbReference type="EMBL" id="JBFOCI010000009">
    <property type="protein sequence ID" value="MEW9808574.1"/>
    <property type="molecule type" value="Genomic_DNA"/>
</dbReference>
<gene>
    <name evidence="6" type="ORF">ABUE31_21500</name>
</gene>
<dbReference type="InterPro" id="IPR013762">
    <property type="entry name" value="Integrase-like_cat_sf"/>
</dbReference>
<dbReference type="PROSITE" id="PS51898">
    <property type="entry name" value="TYR_RECOMBINASE"/>
    <property type="match status" value="1"/>
</dbReference>
<dbReference type="InterPro" id="IPR050808">
    <property type="entry name" value="Phage_Integrase"/>
</dbReference>
<keyword evidence="4" id="KW-0233">DNA recombination</keyword>
<keyword evidence="3" id="KW-0238">DNA-binding</keyword>
<comment type="caution">
    <text evidence="6">The sequence shown here is derived from an EMBL/GenBank/DDBJ whole genome shotgun (WGS) entry which is preliminary data.</text>
</comment>
<dbReference type="Gene3D" id="1.10.443.10">
    <property type="entry name" value="Intergrase catalytic core"/>
    <property type="match status" value="1"/>
</dbReference>
<evidence type="ECO:0000256" key="1">
    <source>
        <dbReference type="ARBA" id="ARBA00008857"/>
    </source>
</evidence>
<dbReference type="Gene3D" id="1.10.150.130">
    <property type="match status" value="1"/>
</dbReference>
<dbReference type="InterPro" id="IPR002104">
    <property type="entry name" value="Integrase_catalytic"/>
</dbReference>
<dbReference type="InterPro" id="IPR038488">
    <property type="entry name" value="Integrase_DNA-bd_sf"/>
</dbReference>
<evidence type="ECO:0000256" key="2">
    <source>
        <dbReference type="ARBA" id="ARBA00022908"/>
    </source>
</evidence>
<comment type="similarity">
    <text evidence="1">Belongs to the 'phage' integrase family.</text>
</comment>
<dbReference type="Proteomes" id="UP001556196">
    <property type="component" value="Unassembled WGS sequence"/>
</dbReference>
<proteinExistence type="inferred from homology"/>
<keyword evidence="7" id="KW-1185">Reference proteome</keyword>
<dbReference type="Pfam" id="PF13356">
    <property type="entry name" value="Arm-DNA-bind_3"/>
    <property type="match status" value="1"/>
</dbReference>
<evidence type="ECO:0000313" key="6">
    <source>
        <dbReference type="EMBL" id="MEW9808574.1"/>
    </source>
</evidence>
<protein>
    <submittedName>
        <fullName evidence="6">Tyrosine-type recombinase/integrase</fullName>
    </submittedName>
</protein>
<dbReference type="InterPro" id="IPR010998">
    <property type="entry name" value="Integrase_recombinase_N"/>
</dbReference>
<evidence type="ECO:0000313" key="7">
    <source>
        <dbReference type="Proteomes" id="UP001556196"/>
    </source>
</evidence>
<dbReference type="SUPFAM" id="SSF56349">
    <property type="entry name" value="DNA breaking-rejoining enzymes"/>
    <property type="match status" value="1"/>
</dbReference>
<organism evidence="6 7">
    <name type="scientific">Mesorhizobium marinum</name>
    <dbReference type="NCBI Taxonomy" id="3228790"/>
    <lineage>
        <taxon>Bacteria</taxon>
        <taxon>Pseudomonadati</taxon>
        <taxon>Pseudomonadota</taxon>
        <taxon>Alphaproteobacteria</taxon>
        <taxon>Hyphomicrobiales</taxon>
        <taxon>Phyllobacteriaceae</taxon>
        <taxon>Mesorhizobium</taxon>
    </lineage>
</organism>
<dbReference type="PANTHER" id="PTHR30629:SF2">
    <property type="entry name" value="PROPHAGE INTEGRASE INTS-RELATED"/>
    <property type="match status" value="1"/>
</dbReference>
<evidence type="ECO:0000256" key="3">
    <source>
        <dbReference type="ARBA" id="ARBA00023125"/>
    </source>
</evidence>
<dbReference type="PANTHER" id="PTHR30629">
    <property type="entry name" value="PROPHAGE INTEGRASE"/>
    <property type="match status" value="1"/>
</dbReference>
<feature type="domain" description="Tyr recombinase" evidence="5">
    <location>
        <begin position="224"/>
        <end position="401"/>
    </location>
</feature>
<dbReference type="CDD" id="cd00796">
    <property type="entry name" value="INT_Rci_Hp1_C"/>
    <property type="match status" value="1"/>
</dbReference>
<reference evidence="6 7" key="1">
    <citation type="submission" date="2024-06" db="EMBL/GenBank/DDBJ databases">
        <authorList>
            <person name="Tuo L."/>
        </authorList>
    </citation>
    <scope>NUCLEOTIDE SEQUENCE [LARGE SCALE GENOMIC DNA]</scope>
    <source>
        <strain evidence="6 7">ZMM04-5</strain>
    </source>
</reference>
<dbReference type="RefSeq" id="WP_367725805.1">
    <property type="nucleotide sequence ID" value="NZ_JBFOCH010000025.1"/>
</dbReference>
<evidence type="ECO:0000259" key="5">
    <source>
        <dbReference type="PROSITE" id="PS51898"/>
    </source>
</evidence>
<dbReference type="InterPro" id="IPR025166">
    <property type="entry name" value="Integrase_DNA_bind_dom"/>
</dbReference>